<evidence type="ECO:0000313" key="2">
    <source>
        <dbReference type="Proteomes" id="UP000299102"/>
    </source>
</evidence>
<sequence>MGHPFQSAVHLLACRSALLDSEQSFTVRQVVRDVILSDHNAVTFNMRTEWWPSLGLFRGTLIYNMAKAQVSEFVTAFDTAKEEWALTDRPTRWDRGVVWLYNECIQV</sequence>
<reference evidence="1 2" key="1">
    <citation type="journal article" date="2019" name="Commun. Biol.">
        <title>The bagworm genome reveals a unique fibroin gene that provides high tensile strength.</title>
        <authorList>
            <person name="Kono N."/>
            <person name="Nakamura H."/>
            <person name="Ohtoshi R."/>
            <person name="Tomita M."/>
            <person name="Numata K."/>
            <person name="Arakawa K."/>
        </authorList>
    </citation>
    <scope>NUCLEOTIDE SEQUENCE [LARGE SCALE GENOMIC DNA]</scope>
</reference>
<organism evidence="1 2">
    <name type="scientific">Eumeta variegata</name>
    <name type="common">Bagworm moth</name>
    <name type="synonym">Eumeta japonica</name>
    <dbReference type="NCBI Taxonomy" id="151549"/>
    <lineage>
        <taxon>Eukaryota</taxon>
        <taxon>Metazoa</taxon>
        <taxon>Ecdysozoa</taxon>
        <taxon>Arthropoda</taxon>
        <taxon>Hexapoda</taxon>
        <taxon>Insecta</taxon>
        <taxon>Pterygota</taxon>
        <taxon>Neoptera</taxon>
        <taxon>Endopterygota</taxon>
        <taxon>Lepidoptera</taxon>
        <taxon>Glossata</taxon>
        <taxon>Ditrysia</taxon>
        <taxon>Tineoidea</taxon>
        <taxon>Psychidae</taxon>
        <taxon>Oiketicinae</taxon>
        <taxon>Eumeta</taxon>
    </lineage>
</organism>
<comment type="caution">
    <text evidence="1">The sequence shown here is derived from an EMBL/GenBank/DDBJ whole genome shotgun (WGS) entry which is preliminary data.</text>
</comment>
<dbReference type="Proteomes" id="UP000299102">
    <property type="component" value="Unassembled WGS sequence"/>
</dbReference>
<name>A0A4C1STD7_EUMVA</name>
<dbReference type="OrthoDB" id="411871at2759"/>
<dbReference type="AlphaFoldDB" id="A0A4C1STD7"/>
<proteinExistence type="predicted"/>
<gene>
    <name evidence="1" type="ORF">EVAR_2971_1</name>
</gene>
<protein>
    <submittedName>
        <fullName evidence="1">Uncharacterized protein</fullName>
    </submittedName>
</protein>
<dbReference type="EMBL" id="BGZK01000018">
    <property type="protein sequence ID" value="GBP05439.1"/>
    <property type="molecule type" value="Genomic_DNA"/>
</dbReference>
<keyword evidence="2" id="KW-1185">Reference proteome</keyword>
<evidence type="ECO:0000313" key="1">
    <source>
        <dbReference type="EMBL" id="GBP05439.1"/>
    </source>
</evidence>
<accession>A0A4C1STD7</accession>